<reference evidence="2 3" key="1">
    <citation type="submission" date="2019-07" db="EMBL/GenBank/DDBJ databases">
        <title>Whole genome shotgun sequence of Halolactibacillus halophilus NBRC 100868.</title>
        <authorList>
            <person name="Hosoyama A."/>
            <person name="Uohara A."/>
            <person name="Ohji S."/>
            <person name="Ichikawa N."/>
        </authorList>
    </citation>
    <scope>NUCLEOTIDE SEQUENCE [LARGE SCALE GENOMIC DNA]</scope>
    <source>
        <strain evidence="2 3">NBRC 100868</strain>
    </source>
</reference>
<organism evidence="2 3">
    <name type="scientific">Halolactibacillus halophilus</name>
    <dbReference type="NCBI Taxonomy" id="306540"/>
    <lineage>
        <taxon>Bacteria</taxon>
        <taxon>Bacillati</taxon>
        <taxon>Bacillota</taxon>
        <taxon>Bacilli</taxon>
        <taxon>Bacillales</taxon>
        <taxon>Bacillaceae</taxon>
        <taxon>Halolactibacillus</taxon>
    </lineage>
</organism>
<name>A0ABQ0VNP7_9BACI</name>
<dbReference type="EMBL" id="BJWI01000014">
    <property type="protein sequence ID" value="GEM01699.1"/>
    <property type="molecule type" value="Genomic_DNA"/>
</dbReference>
<keyword evidence="1" id="KW-0812">Transmembrane</keyword>
<feature type="transmembrane region" description="Helical" evidence="1">
    <location>
        <begin position="38"/>
        <end position="57"/>
    </location>
</feature>
<keyword evidence="1" id="KW-1133">Transmembrane helix</keyword>
<dbReference type="Proteomes" id="UP000321547">
    <property type="component" value="Unassembled WGS sequence"/>
</dbReference>
<keyword evidence="1" id="KW-0472">Membrane</keyword>
<comment type="caution">
    <text evidence="2">The sequence shown here is derived from an EMBL/GenBank/DDBJ whole genome shotgun (WGS) entry which is preliminary data.</text>
</comment>
<feature type="transmembrane region" description="Helical" evidence="1">
    <location>
        <begin position="7"/>
        <end position="26"/>
    </location>
</feature>
<keyword evidence="3" id="KW-1185">Reference proteome</keyword>
<gene>
    <name evidence="2" type="ORF">HHA03_12310</name>
</gene>
<protein>
    <submittedName>
        <fullName evidence="2">Uncharacterized protein</fullName>
    </submittedName>
</protein>
<evidence type="ECO:0000313" key="3">
    <source>
        <dbReference type="Proteomes" id="UP000321547"/>
    </source>
</evidence>
<sequence>MKKAKIHPLTIVSLIISAIAMVTYAYNQFNNHKLTHGFILIVLAILLSALAFSGMIINHKRQ</sequence>
<accession>A0ABQ0VNP7</accession>
<evidence type="ECO:0000313" key="2">
    <source>
        <dbReference type="EMBL" id="GEM01699.1"/>
    </source>
</evidence>
<evidence type="ECO:0000256" key="1">
    <source>
        <dbReference type="SAM" id="Phobius"/>
    </source>
</evidence>
<proteinExistence type="predicted"/>